<dbReference type="InterPro" id="IPR036770">
    <property type="entry name" value="Ankyrin_rpt-contain_sf"/>
</dbReference>
<dbReference type="PANTHER" id="PTHR24121">
    <property type="entry name" value="NO MECHANORECEPTOR POTENTIAL C, ISOFORM D-RELATED"/>
    <property type="match status" value="1"/>
</dbReference>
<dbReference type="PANTHER" id="PTHR24121:SF21">
    <property type="entry name" value="ANKYRIN REPEAT FAMILY PROTEIN"/>
    <property type="match status" value="1"/>
</dbReference>
<dbReference type="SUPFAM" id="SSF48403">
    <property type="entry name" value="Ankyrin repeat"/>
    <property type="match status" value="1"/>
</dbReference>
<dbReference type="InterPro" id="IPR002110">
    <property type="entry name" value="Ankyrin_rpt"/>
</dbReference>
<dbReference type="EMBL" id="JAFEMO010000019">
    <property type="protein sequence ID" value="KAH7534690.1"/>
    <property type="molecule type" value="Genomic_DNA"/>
</dbReference>
<protein>
    <submittedName>
        <fullName evidence="1">Uncharacterized protein</fullName>
    </submittedName>
</protein>
<proteinExistence type="predicted"/>
<reference evidence="1 2" key="1">
    <citation type="submission" date="2021-02" db="EMBL/GenBank/DDBJ databases">
        <title>Plant Genome Project.</title>
        <authorList>
            <person name="Zhang R.-G."/>
        </authorList>
    </citation>
    <scope>NUCLEOTIDE SEQUENCE [LARGE SCALE GENOMIC DNA]</scope>
    <source>
        <tissue evidence="1">Leaves</tissue>
    </source>
</reference>
<evidence type="ECO:0000313" key="2">
    <source>
        <dbReference type="Proteomes" id="UP000827721"/>
    </source>
</evidence>
<keyword evidence="2" id="KW-1185">Reference proteome</keyword>
<gene>
    <name evidence="1" type="ORF">JRO89_XSUnG0003200</name>
</gene>
<dbReference type="Gene3D" id="1.25.40.20">
    <property type="entry name" value="Ankyrin repeat-containing domain"/>
    <property type="match status" value="1"/>
</dbReference>
<evidence type="ECO:0000313" key="1">
    <source>
        <dbReference type="EMBL" id="KAH7534690.1"/>
    </source>
</evidence>
<name>A0ABQ8H0D7_9ROSI</name>
<dbReference type="SMART" id="SM00248">
    <property type="entry name" value="ANK"/>
    <property type="match status" value="4"/>
</dbReference>
<accession>A0ABQ8H0D7</accession>
<dbReference type="Proteomes" id="UP000827721">
    <property type="component" value="Unassembled WGS sequence"/>
</dbReference>
<comment type="caution">
    <text evidence="1">The sequence shown here is derived from an EMBL/GenBank/DDBJ whole genome shotgun (WGS) entry which is preliminary data.</text>
</comment>
<sequence>MEDDGVQQIKASEDVRNEIGDTALHVATRAAHADFVKQLVTSNYMKENDLEKKNKEGDTAFTLAAMSGNVQLALLMFEKNKKLAMIRDGKKYYPGMLPVQVAALLGLKDMVNYLYTITGEELKNEDRIKLLKNKEGDTAFTLAAMSGNVQLALLMFEKNKKLAMIRDGKKYYPGMLPIQVAALLGLKDMVNYLYTITGEELKNEDRIKLLVTLIDNDSYGKHQFQNILGLPVFVYKRPAMKMLA</sequence>
<organism evidence="1 2">
    <name type="scientific">Xanthoceras sorbifolium</name>
    <dbReference type="NCBI Taxonomy" id="99658"/>
    <lineage>
        <taxon>Eukaryota</taxon>
        <taxon>Viridiplantae</taxon>
        <taxon>Streptophyta</taxon>
        <taxon>Embryophyta</taxon>
        <taxon>Tracheophyta</taxon>
        <taxon>Spermatophyta</taxon>
        <taxon>Magnoliopsida</taxon>
        <taxon>eudicotyledons</taxon>
        <taxon>Gunneridae</taxon>
        <taxon>Pentapetalae</taxon>
        <taxon>rosids</taxon>
        <taxon>malvids</taxon>
        <taxon>Sapindales</taxon>
        <taxon>Sapindaceae</taxon>
        <taxon>Xanthoceroideae</taxon>
        <taxon>Xanthoceras</taxon>
    </lineage>
</organism>
<dbReference type="Pfam" id="PF12796">
    <property type="entry name" value="Ank_2"/>
    <property type="match status" value="2"/>
</dbReference>